<dbReference type="GO" id="GO:0005096">
    <property type="term" value="F:GTPase activator activity"/>
    <property type="evidence" value="ECO:0007669"/>
    <property type="project" value="UniProtKB-KW"/>
</dbReference>
<dbReference type="PANTHER" id="PTHR45705">
    <property type="entry name" value="FI20236P1"/>
    <property type="match status" value="1"/>
</dbReference>
<dbReference type="CDD" id="cd08839">
    <property type="entry name" value="ArfGap_SMAP"/>
    <property type="match status" value="1"/>
</dbReference>
<dbReference type="PROSITE" id="PS50115">
    <property type="entry name" value="ARFGAP"/>
    <property type="match status" value="1"/>
</dbReference>
<evidence type="ECO:0000256" key="2">
    <source>
        <dbReference type="ARBA" id="ARBA00022723"/>
    </source>
</evidence>
<name>A0A452EP44_CAPHI</name>
<keyword evidence="3 5" id="KW-0863">Zinc-finger</keyword>
<evidence type="ECO:0000259" key="7">
    <source>
        <dbReference type="PROSITE" id="PS50115"/>
    </source>
</evidence>
<evidence type="ECO:0000256" key="3">
    <source>
        <dbReference type="ARBA" id="ARBA00022771"/>
    </source>
</evidence>
<evidence type="ECO:0000313" key="9">
    <source>
        <dbReference type="Proteomes" id="UP000291000"/>
    </source>
</evidence>
<dbReference type="SMART" id="SM00105">
    <property type="entry name" value="ArfGap"/>
    <property type="match status" value="1"/>
</dbReference>
<dbReference type="AlphaFoldDB" id="A0A452EP44"/>
<proteinExistence type="predicted"/>
<dbReference type="PRINTS" id="PR00405">
    <property type="entry name" value="REVINTRACTNG"/>
</dbReference>
<dbReference type="Gene3D" id="1.10.220.150">
    <property type="entry name" value="Arf GTPase activating protein"/>
    <property type="match status" value="1"/>
</dbReference>
<dbReference type="InterPro" id="IPR001164">
    <property type="entry name" value="ArfGAP_dom"/>
</dbReference>
<feature type="domain" description="Arf-GAP" evidence="7">
    <location>
        <begin position="18"/>
        <end position="102"/>
    </location>
</feature>
<gene>
    <name evidence="8" type="primary">SMAP1</name>
</gene>
<dbReference type="GeneTree" id="ENSGT00940000155884"/>
<dbReference type="InterPro" id="IPR051718">
    <property type="entry name" value="ARF_GTPase-activating"/>
</dbReference>
<dbReference type="EMBL" id="LWLT01000011">
    <property type="status" value="NOT_ANNOTATED_CDS"/>
    <property type="molecule type" value="Genomic_DNA"/>
</dbReference>
<evidence type="ECO:0000313" key="8">
    <source>
        <dbReference type="Ensembl" id="ENSCHIP00000013904.1"/>
    </source>
</evidence>
<evidence type="ECO:0000256" key="5">
    <source>
        <dbReference type="PROSITE-ProRule" id="PRU00288"/>
    </source>
</evidence>
<sequence length="387" mass="39963">MATRSCREKAQKLNEQHQLILSKLLREEDNKYCADCEAKGPRWASWNIGVFICIRCAGIHRNLGVHISRVKSVNLDQWTPEQIQCMQDMGNTKARLLYEANLPENFRRPQTDQYPLTFLYFGTSPKKAAEPTVDLLGLDGPAEAPVTNGSAVLGPALNDDLDIFGPMISNPLPATVMPPAQGPSSAPAAATLSAVTSGDLDLFTEQAAKSEEVAKKQLSKDSILSLYGTGAIQQQGAPGVFMGPANLPFTSQAAAAFPGFPSVGVPAPAAPGLVGSSPGPGAGMLVGVPVPSGFMGSAQAAVMPLAQGVVGPPGLVARLGAAQGRFGLQPAPQSPWNLPQVNQQMAGLSLGGAASAAGFGQPPSTSAGAAGWSGGSSGQTLSTQLWK</sequence>
<evidence type="ECO:0000256" key="1">
    <source>
        <dbReference type="ARBA" id="ARBA00022468"/>
    </source>
</evidence>
<dbReference type="PANTHER" id="PTHR45705:SF8">
    <property type="entry name" value="STROMAL MEMBRANE-ASSOCIATED PROTEIN 1"/>
    <property type="match status" value="1"/>
</dbReference>
<protein>
    <submittedName>
        <fullName evidence="8">Small ArfGAP 1</fullName>
    </submittedName>
</protein>
<dbReference type="InterPro" id="IPR044732">
    <property type="entry name" value="ArfGAP_SMAP1-like"/>
</dbReference>
<dbReference type="SUPFAM" id="SSF57863">
    <property type="entry name" value="ArfGap/RecO-like zinc finger"/>
    <property type="match status" value="1"/>
</dbReference>
<keyword evidence="4" id="KW-0862">Zinc</keyword>
<feature type="compositionally biased region" description="Low complexity" evidence="6">
    <location>
        <begin position="353"/>
        <end position="370"/>
    </location>
</feature>
<dbReference type="GO" id="GO:0005737">
    <property type="term" value="C:cytoplasm"/>
    <property type="evidence" value="ECO:0007669"/>
    <property type="project" value="TreeGrafter"/>
</dbReference>
<evidence type="ECO:0000256" key="4">
    <source>
        <dbReference type="ARBA" id="ARBA00022833"/>
    </source>
</evidence>
<dbReference type="Pfam" id="PF01412">
    <property type="entry name" value="ArfGap"/>
    <property type="match status" value="1"/>
</dbReference>
<feature type="compositionally biased region" description="Low complexity" evidence="6">
    <location>
        <begin position="378"/>
        <end position="387"/>
    </location>
</feature>
<dbReference type="Proteomes" id="UP000291000">
    <property type="component" value="Chromosome 14"/>
</dbReference>
<keyword evidence="2" id="KW-0479">Metal-binding</keyword>
<keyword evidence="1" id="KW-0343">GTPase activation</keyword>
<dbReference type="GO" id="GO:2000369">
    <property type="term" value="P:regulation of clathrin-dependent endocytosis"/>
    <property type="evidence" value="ECO:0007669"/>
    <property type="project" value="TreeGrafter"/>
</dbReference>
<organism evidence="8 9">
    <name type="scientific">Capra hircus</name>
    <name type="common">Goat</name>
    <dbReference type="NCBI Taxonomy" id="9925"/>
    <lineage>
        <taxon>Eukaryota</taxon>
        <taxon>Metazoa</taxon>
        <taxon>Chordata</taxon>
        <taxon>Craniata</taxon>
        <taxon>Vertebrata</taxon>
        <taxon>Euteleostomi</taxon>
        <taxon>Mammalia</taxon>
        <taxon>Eutheria</taxon>
        <taxon>Laurasiatheria</taxon>
        <taxon>Artiodactyla</taxon>
        <taxon>Ruminantia</taxon>
        <taxon>Pecora</taxon>
        <taxon>Bovidae</taxon>
        <taxon>Caprinae</taxon>
        <taxon>Capra</taxon>
    </lineage>
</organism>
<accession>A0A452EP44</accession>
<reference evidence="8" key="3">
    <citation type="submission" date="2025-09" db="UniProtKB">
        <authorList>
            <consortium name="Ensembl"/>
        </authorList>
    </citation>
    <scope>IDENTIFICATION</scope>
</reference>
<dbReference type="Ensembl" id="ENSCHIT00000021697.1">
    <property type="protein sequence ID" value="ENSCHIP00000013904.1"/>
    <property type="gene ID" value="ENSCHIG00000015060.1"/>
</dbReference>
<dbReference type="Bgee" id="ENSCHIG00000015060">
    <property type="expression patterns" value="Expressed in frontal cortex and 17 other cell types or tissues"/>
</dbReference>
<reference evidence="8" key="2">
    <citation type="submission" date="2025-08" db="UniProtKB">
        <authorList>
            <consortium name="Ensembl"/>
        </authorList>
    </citation>
    <scope>IDENTIFICATION</scope>
</reference>
<dbReference type="FunFam" id="1.10.220.150:FF:000009">
    <property type="entry name" value="stromal membrane-associated protein 1 isoform X1"/>
    <property type="match status" value="1"/>
</dbReference>
<evidence type="ECO:0000256" key="6">
    <source>
        <dbReference type="SAM" id="MobiDB-lite"/>
    </source>
</evidence>
<dbReference type="InterPro" id="IPR037278">
    <property type="entry name" value="ARFGAP/RecO"/>
</dbReference>
<dbReference type="InterPro" id="IPR038508">
    <property type="entry name" value="ArfGAP_dom_sf"/>
</dbReference>
<feature type="region of interest" description="Disordered" evidence="6">
    <location>
        <begin position="353"/>
        <end position="387"/>
    </location>
</feature>
<reference evidence="8 9" key="1">
    <citation type="submission" date="2016-04" db="EMBL/GenBank/DDBJ databases">
        <title>Polished mammalian reference genomes with single-molecule sequencing and chromosome conformation capture applied to the Capra hircus genome.</title>
        <authorList>
            <person name="Bickhart D.M."/>
            <person name="Koren S."/>
            <person name="Rosen B."/>
            <person name="Hastie A."/>
            <person name="Liachko I."/>
            <person name="Sullivan S.T."/>
            <person name="Burton J."/>
            <person name="Sayre B.L."/>
            <person name="Huson H.J."/>
            <person name="Lee J."/>
            <person name="Lam E."/>
            <person name="Kelley C.M."/>
            <person name="Hutchison J.L."/>
            <person name="Zhou Y."/>
            <person name="Sun J."/>
            <person name="Crisa A."/>
            <person name="Schwartz J.C."/>
            <person name="Hammond J.A."/>
            <person name="Schroeder S.G."/>
            <person name="Liu G.E."/>
            <person name="Dunham M."/>
            <person name="Shendure J."/>
            <person name="Sonstegard T.S."/>
            <person name="Phillippy A.M."/>
            <person name="Van Tassell C.P."/>
            <person name="Smith T.P."/>
        </authorList>
    </citation>
    <scope>NUCLEOTIDE SEQUENCE [LARGE SCALE GENOMIC DNA]</scope>
</reference>
<dbReference type="GO" id="GO:0008270">
    <property type="term" value="F:zinc ion binding"/>
    <property type="evidence" value="ECO:0007669"/>
    <property type="project" value="UniProtKB-KW"/>
</dbReference>
<keyword evidence="9" id="KW-1185">Reference proteome</keyword>